<dbReference type="OrthoDB" id="9942140at2"/>
<gene>
    <name evidence="1" type="ORF">PWYN_15620</name>
</gene>
<dbReference type="STRING" id="268407.PWYN_15620"/>
<dbReference type="Proteomes" id="UP000029734">
    <property type="component" value="Unassembled WGS sequence"/>
</dbReference>
<accession>A0A098MEX6</accession>
<dbReference type="AlphaFoldDB" id="A0A098MEX6"/>
<keyword evidence="2" id="KW-1185">Reference proteome</keyword>
<reference evidence="1 2" key="1">
    <citation type="submission" date="2014-08" db="EMBL/GenBank/DDBJ databases">
        <authorList>
            <person name="den Bakker H.C."/>
        </authorList>
    </citation>
    <scope>NUCLEOTIDE SEQUENCE [LARGE SCALE GENOMIC DNA]</scope>
    <source>
        <strain evidence="1 2">DSM 18334</strain>
    </source>
</reference>
<name>A0A098MEX6_9BACL</name>
<protein>
    <submittedName>
        <fullName evidence="1">Uncharacterized protein</fullName>
    </submittedName>
</protein>
<comment type="caution">
    <text evidence="1">The sequence shown here is derived from an EMBL/GenBank/DDBJ whole genome shotgun (WGS) entry which is preliminary data.</text>
</comment>
<organism evidence="1 2">
    <name type="scientific">Paenibacillus wynnii</name>
    <dbReference type="NCBI Taxonomy" id="268407"/>
    <lineage>
        <taxon>Bacteria</taxon>
        <taxon>Bacillati</taxon>
        <taxon>Bacillota</taxon>
        <taxon>Bacilli</taxon>
        <taxon>Bacillales</taxon>
        <taxon>Paenibacillaceae</taxon>
        <taxon>Paenibacillus</taxon>
    </lineage>
</organism>
<reference evidence="1 2" key="2">
    <citation type="submission" date="2014-10" db="EMBL/GenBank/DDBJ databases">
        <title>Comparative genomics of the Paenibacillus odorifer group.</title>
        <authorList>
            <person name="Tsai Y.-C."/>
            <person name="Martin N."/>
            <person name="Korlach J."/>
            <person name="Wiedmann M."/>
        </authorList>
    </citation>
    <scope>NUCLEOTIDE SEQUENCE [LARGE SCALE GENOMIC DNA]</scope>
    <source>
        <strain evidence="1 2">DSM 18334</strain>
    </source>
</reference>
<dbReference type="RefSeq" id="WP_036653055.1">
    <property type="nucleotide sequence ID" value="NZ_JQCR01000002.1"/>
</dbReference>
<sequence length="74" mass="8424">MMVKELQAALADGHRLFQRPNREEPAEVIDWAPSWVTFRIPGNKYPISTNIRTFSMSVTGTYTENKKSPEPTGQ</sequence>
<dbReference type="EMBL" id="JQCR01000002">
    <property type="protein sequence ID" value="KGE20611.1"/>
    <property type="molecule type" value="Genomic_DNA"/>
</dbReference>
<proteinExistence type="predicted"/>
<evidence type="ECO:0000313" key="1">
    <source>
        <dbReference type="EMBL" id="KGE20611.1"/>
    </source>
</evidence>
<evidence type="ECO:0000313" key="2">
    <source>
        <dbReference type="Proteomes" id="UP000029734"/>
    </source>
</evidence>